<evidence type="ECO:0000313" key="4">
    <source>
        <dbReference type="Proteomes" id="UP000006034"/>
    </source>
</evidence>
<organism evidence="3 4">
    <name type="scientific">Bilophila wadsworthia (strain 3_1_6)</name>
    <dbReference type="NCBI Taxonomy" id="563192"/>
    <lineage>
        <taxon>Bacteria</taxon>
        <taxon>Pseudomonadati</taxon>
        <taxon>Thermodesulfobacteriota</taxon>
        <taxon>Desulfovibrionia</taxon>
        <taxon>Desulfovibrionales</taxon>
        <taxon>Desulfovibrionaceae</taxon>
        <taxon>Bilophila</taxon>
    </lineage>
</organism>
<proteinExistence type="predicted"/>
<keyword evidence="2" id="KW-0472">Membrane</keyword>
<accession>E5Y4H6</accession>
<gene>
    <name evidence="3" type="ORF">HMPREF0179_01088</name>
</gene>
<comment type="caution">
    <text evidence="3">The sequence shown here is derived from an EMBL/GenBank/DDBJ whole genome shotgun (WGS) entry which is preliminary data.</text>
</comment>
<evidence type="ECO:0000256" key="2">
    <source>
        <dbReference type="SAM" id="Phobius"/>
    </source>
</evidence>
<evidence type="ECO:0000313" key="3">
    <source>
        <dbReference type="EMBL" id="EFV45084.1"/>
    </source>
</evidence>
<evidence type="ECO:0000256" key="1">
    <source>
        <dbReference type="SAM" id="MobiDB-lite"/>
    </source>
</evidence>
<dbReference type="RefSeq" id="WP_005025927.1">
    <property type="nucleotide sequence ID" value="NZ_KE150238.1"/>
</dbReference>
<feature type="transmembrane region" description="Helical" evidence="2">
    <location>
        <begin position="25"/>
        <end position="44"/>
    </location>
</feature>
<keyword evidence="4" id="KW-1185">Reference proteome</keyword>
<sequence length="412" mass="44821">MSKPNRYRTDKDDDRETEPSRKGHHGLALLILILLAGVVVWFWLARDPEAREEFSNRMANLRESAINLAADLMSRTTTPPSPPDVGAVAGNSLPGAPPKYRSPIETPAELDEALAEQRPVQPGGAEVRGPVAPGEQVPPDAGRKDDQVVRIAFIDDLASWLVSHYVPAATPGRSGRLSASLQGANLRYGMGMTGLAWIGDDLPAGRTAALNHLFTPGMLDAIYRLYVDRFMEAVNRSAATPLPSGEALSPAQRSEFFKLYARQFRGVAGALQALASMPDFNRQMENLSAAAQRVVDTNAQYSELTFAADEARSNGELTRYSTLRQQMAAKGQQYQQAVIAREQAKSAFVQALKRTPEARYLDDDALLFIASWIDRRTHNNPEKLTAAGQAANLFRDLAGHFDAAAANPGASQ</sequence>
<dbReference type="eggNOG" id="ENOG50346KH">
    <property type="taxonomic scope" value="Bacteria"/>
</dbReference>
<protein>
    <submittedName>
        <fullName evidence="3">Uncharacterized protein</fullName>
    </submittedName>
</protein>
<dbReference type="AlphaFoldDB" id="E5Y4H6"/>
<reference evidence="3 4" key="1">
    <citation type="submission" date="2010-10" db="EMBL/GenBank/DDBJ databases">
        <authorList>
            <consortium name="The Broad Institute Genome Sequencing Platform"/>
            <person name="Ward D."/>
            <person name="Earl A."/>
            <person name="Feldgarden M."/>
            <person name="Young S.K."/>
            <person name="Gargeya S."/>
            <person name="Zeng Q."/>
            <person name="Alvarado L."/>
            <person name="Berlin A."/>
            <person name="Bochicchio J."/>
            <person name="Chapman S.B."/>
            <person name="Chen Z."/>
            <person name="Freedman E."/>
            <person name="Gellesch M."/>
            <person name="Goldberg J."/>
            <person name="Griggs A."/>
            <person name="Gujja S."/>
            <person name="Heilman E."/>
            <person name="Heiman D."/>
            <person name="Howarth C."/>
            <person name="Mehta T."/>
            <person name="Neiman D."/>
            <person name="Pearson M."/>
            <person name="Roberts A."/>
            <person name="Saif S."/>
            <person name="Shea T."/>
            <person name="Shenoy N."/>
            <person name="Sisk P."/>
            <person name="Stolte C."/>
            <person name="Sykes S."/>
            <person name="White J."/>
            <person name="Yandava C."/>
            <person name="Allen-Vercoe E."/>
            <person name="Sibley C."/>
            <person name="Ambrose C.E."/>
            <person name="Strauss J."/>
            <person name="Daigneault M."/>
            <person name="Haas B."/>
            <person name="Nusbaum C."/>
            <person name="Birren B."/>
        </authorList>
    </citation>
    <scope>NUCLEOTIDE SEQUENCE [LARGE SCALE GENOMIC DNA]</scope>
    <source>
        <strain evidence="3 4">3_1_6</strain>
    </source>
</reference>
<dbReference type="Proteomes" id="UP000006034">
    <property type="component" value="Unassembled WGS sequence"/>
</dbReference>
<dbReference type="EMBL" id="ADCP02000001">
    <property type="protein sequence ID" value="EFV45084.1"/>
    <property type="molecule type" value="Genomic_DNA"/>
</dbReference>
<keyword evidence="2" id="KW-1133">Transmembrane helix</keyword>
<keyword evidence="2" id="KW-0812">Transmembrane</keyword>
<name>E5Y4H6_BILW3</name>
<feature type="region of interest" description="Disordered" evidence="1">
    <location>
        <begin position="75"/>
        <end position="104"/>
    </location>
</feature>
<feature type="region of interest" description="Disordered" evidence="1">
    <location>
        <begin position="1"/>
        <end position="22"/>
    </location>
</feature>
<feature type="region of interest" description="Disordered" evidence="1">
    <location>
        <begin position="118"/>
        <end position="144"/>
    </location>
</feature>
<feature type="compositionally biased region" description="Basic and acidic residues" evidence="1">
    <location>
        <begin position="7"/>
        <end position="21"/>
    </location>
</feature>
<reference evidence="3 4" key="2">
    <citation type="submission" date="2013-04" db="EMBL/GenBank/DDBJ databases">
        <title>The Genome Sequence of Bilophila wadsworthia 3_1_6.</title>
        <authorList>
            <consortium name="The Broad Institute Genomics Platform"/>
            <person name="Earl A."/>
            <person name="Ward D."/>
            <person name="Feldgarden M."/>
            <person name="Gevers D."/>
            <person name="Sibley C."/>
            <person name="Strauss J."/>
            <person name="Allen-Vercoe E."/>
            <person name="Walker B."/>
            <person name="Young S."/>
            <person name="Zeng Q."/>
            <person name="Gargeya S."/>
            <person name="Fitzgerald M."/>
            <person name="Haas B."/>
            <person name="Abouelleil A."/>
            <person name="Allen A.W."/>
            <person name="Alvarado L."/>
            <person name="Arachchi H.M."/>
            <person name="Berlin A.M."/>
            <person name="Chapman S.B."/>
            <person name="Gainer-Dewar J."/>
            <person name="Goldberg J."/>
            <person name="Griggs A."/>
            <person name="Gujja S."/>
            <person name="Hansen M."/>
            <person name="Howarth C."/>
            <person name="Imamovic A."/>
            <person name="Ireland A."/>
            <person name="Larimer J."/>
            <person name="McCowan C."/>
            <person name="Murphy C."/>
            <person name="Pearson M."/>
            <person name="Poon T.W."/>
            <person name="Priest M."/>
            <person name="Roberts A."/>
            <person name="Saif S."/>
            <person name="Shea T."/>
            <person name="Sisk P."/>
            <person name="Sykes S."/>
            <person name="Wortman J."/>
            <person name="Nusbaum C."/>
            <person name="Birren B."/>
        </authorList>
    </citation>
    <scope>NUCLEOTIDE SEQUENCE [LARGE SCALE GENOMIC DNA]</scope>
    <source>
        <strain evidence="3 4">3_1_6</strain>
    </source>
</reference>
<dbReference type="OrthoDB" id="5456342at2"/>
<dbReference type="GeneID" id="78086228"/>
<dbReference type="HOGENOM" id="CLU_053312_0_0_7"/>